<evidence type="ECO:0000256" key="1">
    <source>
        <dbReference type="SAM" id="MobiDB-lite"/>
    </source>
</evidence>
<evidence type="ECO:0000313" key="2">
    <source>
        <dbReference type="EMBL" id="MEJ8823802.1"/>
    </source>
</evidence>
<accession>A0ABU8W1B7</accession>
<name>A0ABU8W1B7_9BURK</name>
<dbReference type="Proteomes" id="UP001363010">
    <property type="component" value="Unassembled WGS sequence"/>
</dbReference>
<dbReference type="EMBL" id="JBBKZV010000010">
    <property type="protein sequence ID" value="MEJ8823802.1"/>
    <property type="molecule type" value="Genomic_DNA"/>
</dbReference>
<protein>
    <submittedName>
        <fullName evidence="2">Uncharacterized protein</fullName>
    </submittedName>
</protein>
<evidence type="ECO:0000313" key="3">
    <source>
        <dbReference type="Proteomes" id="UP001363010"/>
    </source>
</evidence>
<reference evidence="2 3" key="1">
    <citation type="submission" date="2024-03" db="EMBL/GenBank/DDBJ databases">
        <title>Novel species of the genus Variovorax.</title>
        <authorList>
            <person name="Liu Q."/>
            <person name="Xin Y.-H."/>
        </authorList>
    </citation>
    <scope>NUCLEOTIDE SEQUENCE [LARGE SCALE GENOMIC DNA]</scope>
    <source>
        <strain evidence="2 3">KACC 18501</strain>
    </source>
</reference>
<organism evidence="2 3">
    <name type="scientific">Variovorax humicola</name>
    <dbReference type="NCBI Taxonomy" id="1769758"/>
    <lineage>
        <taxon>Bacteria</taxon>
        <taxon>Pseudomonadati</taxon>
        <taxon>Pseudomonadota</taxon>
        <taxon>Betaproteobacteria</taxon>
        <taxon>Burkholderiales</taxon>
        <taxon>Comamonadaceae</taxon>
        <taxon>Variovorax</taxon>
    </lineage>
</organism>
<keyword evidence="3" id="KW-1185">Reference proteome</keyword>
<dbReference type="RefSeq" id="WP_340364840.1">
    <property type="nucleotide sequence ID" value="NZ_JBBKZV010000010.1"/>
</dbReference>
<comment type="caution">
    <text evidence="2">The sequence shown here is derived from an EMBL/GenBank/DDBJ whole genome shotgun (WGS) entry which is preliminary data.</text>
</comment>
<gene>
    <name evidence="2" type="ORF">WKW80_17450</name>
</gene>
<sequence length="82" mass="9176">MTTASRTIALFVKEPYPGRFVWVLMESEWQSWKQIDSASEACETWTAAWEAGCVEMGKLASDKLQGPRQPAQADEPAPVGWM</sequence>
<proteinExistence type="predicted"/>
<feature type="region of interest" description="Disordered" evidence="1">
    <location>
        <begin position="62"/>
        <end position="82"/>
    </location>
</feature>